<accession>A0ABP1B4N0</accession>
<evidence type="ECO:0000313" key="2">
    <source>
        <dbReference type="Proteomes" id="UP001497522"/>
    </source>
</evidence>
<name>A0ABP1B4N0_9BRYO</name>
<keyword evidence="2" id="KW-1185">Reference proteome</keyword>
<dbReference type="Proteomes" id="UP001497522">
    <property type="component" value="Chromosome 19"/>
</dbReference>
<gene>
    <name evidence="1" type="ORF">CSSPJE1EN2_LOCUS12500</name>
</gene>
<protein>
    <submittedName>
        <fullName evidence="1">Uncharacterized protein</fullName>
    </submittedName>
</protein>
<dbReference type="EMBL" id="OZ023720">
    <property type="protein sequence ID" value="CAK9869742.1"/>
    <property type="molecule type" value="Genomic_DNA"/>
</dbReference>
<proteinExistence type="predicted"/>
<sequence>MDSYNDHAVTCKHEPHTIPRHDRMPYVKNIIANEVGLKSHLKKTGLIVGRKDCPIDILLPMFCVGQDACLNSVITHLLQPTFIDRVVGKSLVVAKAAAAKKHSDNEEKCRCNDLRLIAMPWETFDGSAPKTRIMIRKIAIRHANKHNRPRGQTIYQINQRLSVTLQRNVEEQLIACECVG</sequence>
<evidence type="ECO:0000313" key="1">
    <source>
        <dbReference type="EMBL" id="CAK9869742.1"/>
    </source>
</evidence>
<organism evidence="1 2">
    <name type="scientific">Sphagnum jensenii</name>
    <dbReference type="NCBI Taxonomy" id="128206"/>
    <lineage>
        <taxon>Eukaryota</taxon>
        <taxon>Viridiplantae</taxon>
        <taxon>Streptophyta</taxon>
        <taxon>Embryophyta</taxon>
        <taxon>Bryophyta</taxon>
        <taxon>Sphagnophytina</taxon>
        <taxon>Sphagnopsida</taxon>
        <taxon>Sphagnales</taxon>
        <taxon>Sphagnaceae</taxon>
        <taxon>Sphagnum</taxon>
    </lineage>
</organism>
<reference evidence="1" key="1">
    <citation type="submission" date="2024-03" db="EMBL/GenBank/DDBJ databases">
        <authorList>
            <consortium name="ELIXIR-Norway"/>
            <consortium name="Elixir Norway"/>
        </authorList>
    </citation>
    <scope>NUCLEOTIDE SEQUENCE</scope>
</reference>